<evidence type="ECO:0000313" key="2">
    <source>
        <dbReference type="Proteomes" id="UP000549695"/>
    </source>
</evidence>
<proteinExistence type="predicted"/>
<dbReference type="EMBL" id="JACCCZ010000001">
    <property type="protein sequence ID" value="NYG00378.1"/>
    <property type="molecule type" value="Genomic_DNA"/>
</dbReference>
<gene>
    <name evidence="1" type="ORF">HDA37_000663</name>
</gene>
<organism evidence="1 2">
    <name type="scientific">Pseudonocardia alni</name>
    <name type="common">Amycolata alni</name>
    <dbReference type="NCBI Taxonomy" id="33907"/>
    <lineage>
        <taxon>Bacteria</taxon>
        <taxon>Bacillati</taxon>
        <taxon>Actinomycetota</taxon>
        <taxon>Actinomycetes</taxon>
        <taxon>Pseudonocardiales</taxon>
        <taxon>Pseudonocardiaceae</taxon>
        <taxon>Pseudonocardia</taxon>
    </lineage>
</organism>
<accession>A0A852VTR7</accession>
<dbReference type="RefSeq" id="WP_312888273.1">
    <property type="nucleotide sequence ID" value="NZ_BAAAJZ010000005.1"/>
</dbReference>
<protein>
    <recommendedName>
        <fullName evidence="3">DUF2000 domain-containing protein</fullName>
    </recommendedName>
</protein>
<reference evidence="1 2" key="1">
    <citation type="submission" date="2020-07" db="EMBL/GenBank/DDBJ databases">
        <title>Sequencing the genomes of 1000 actinobacteria strains.</title>
        <authorList>
            <person name="Klenk H.-P."/>
        </authorList>
    </citation>
    <scope>NUCLEOTIDE SEQUENCE [LARGE SCALE GENOMIC DNA]</scope>
    <source>
        <strain evidence="1 2">DSM 44749</strain>
    </source>
</reference>
<dbReference type="SUPFAM" id="SSF102462">
    <property type="entry name" value="Peptidyl-tRNA hydrolase II"/>
    <property type="match status" value="1"/>
</dbReference>
<dbReference type="Pfam" id="PF09391">
    <property type="entry name" value="DUF2000"/>
    <property type="match status" value="1"/>
</dbReference>
<keyword evidence="2" id="KW-1185">Reference proteome</keyword>
<dbReference type="InterPro" id="IPR018988">
    <property type="entry name" value="DUF2000"/>
</dbReference>
<dbReference type="Gene3D" id="3.40.1490.10">
    <property type="entry name" value="Bit1"/>
    <property type="match status" value="1"/>
</dbReference>
<evidence type="ECO:0008006" key="3">
    <source>
        <dbReference type="Google" id="ProtNLM"/>
    </source>
</evidence>
<dbReference type="Proteomes" id="UP000549695">
    <property type="component" value="Unassembled WGS sequence"/>
</dbReference>
<dbReference type="GeneID" id="98050483"/>
<evidence type="ECO:0000313" key="1">
    <source>
        <dbReference type="EMBL" id="NYG00378.1"/>
    </source>
</evidence>
<dbReference type="InterPro" id="IPR023476">
    <property type="entry name" value="Pep_tRNA_hydro_II_dom_sf"/>
</dbReference>
<dbReference type="AlphaFoldDB" id="A0A852VTR7"/>
<sequence length="147" mass="14984">MTLSPLLPSSPARPATKIAVVLRDDLLGWQVANVTAFLAAGVAAGVPELIGEPYADADGTAYLPTLGLPVLVRAGDAATLAACRARAVGRGLPVAVFTAAMFSTGNDHDNRAVVAAARAEELDLVGVALHGPRNAVDKVLRGTTTHP</sequence>
<comment type="caution">
    <text evidence="1">The sequence shown here is derived from an EMBL/GenBank/DDBJ whole genome shotgun (WGS) entry which is preliminary data.</text>
</comment>
<name>A0A852VTR7_PSEA5</name>